<reference evidence="1 2" key="1">
    <citation type="submission" date="2018-06" db="EMBL/GenBank/DDBJ databases">
        <title>Genomic Encyclopedia of Type Strains, Phase III (KMG-III): the genomes of soil and plant-associated and newly described type strains.</title>
        <authorList>
            <person name="Whitman W."/>
        </authorList>
    </citation>
    <scope>NUCLEOTIDE SEQUENCE [LARGE SCALE GENOMIC DNA]</scope>
    <source>
        <strain evidence="1 2">CECT 7732</strain>
    </source>
</reference>
<dbReference type="AlphaFoldDB" id="A0A366CYL6"/>
<dbReference type="RefSeq" id="WP_113874686.1">
    <property type="nucleotide sequence ID" value="NZ_QNRF01000005.1"/>
</dbReference>
<dbReference type="OrthoDB" id="6102822at2"/>
<dbReference type="EMBL" id="QNRF01000005">
    <property type="protein sequence ID" value="RBO82735.1"/>
    <property type="molecule type" value="Genomic_DNA"/>
</dbReference>
<dbReference type="Proteomes" id="UP000252086">
    <property type="component" value="Unassembled WGS sequence"/>
</dbReference>
<gene>
    <name evidence="1" type="ORF">DFP76_105208</name>
</gene>
<evidence type="ECO:0000313" key="2">
    <source>
        <dbReference type="Proteomes" id="UP000252086"/>
    </source>
</evidence>
<proteinExistence type="predicted"/>
<evidence type="ECO:0000313" key="1">
    <source>
        <dbReference type="EMBL" id="RBO82735.1"/>
    </source>
</evidence>
<sequence length="170" mass="19346">MASLPIFITAVANSSDDPAFPLLFTWSTHEAQVKEVLVIPDDEWLEQHSIEQNLHDLDEQQLYEFGFEGSDILAEWTNEFDTDVIYALDPELITTLVDATYDIKGLDPSFEVQSIHHWFEEQGINLSEAFEEQGHHTPLHLLAPDELIIQLLQIAAEHGLIDPNDLIVEE</sequence>
<keyword evidence="2" id="KW-1185">Reference proteome</keyword>
<accession>A0A366CYL6</accession>
<protein>
    <submittedName>
        <fullName evidence="1">Uncharacterized protein</fullName>
    </submittedName>
</protein>
<organism evidence="1 2">
    <name type="scientific">Marinomonas aquiplantarum</name>
    <dbReference type="NCBI Taxonomy" id="491951"/>
    <lineage>
        <taxon>Bacteria</taxon>
        <taxon>Pseudomonadati</taxon>
        <taxon>Pseudomonadota</taxon>
        <taxon>Gammaproteobacteria</taxon>
        <taxon>Oceanospirillales</taxon>
        <taxon>Oceanospirillaceae</taxon>
        <taxon>Marinomonas</taxon>
    </lineage>
</organism>
<comment type="caution">
    <text evidence="1">The sequence shown here is derived from an EMBL/GenBank/DDBJ whole genome shotgun (WGS) entry which is preliminary data.</text>
</comment>
<name>A0A366CYL6_9GAMM</name>